<proteinExistence type="predicted"/>
<evidence type="ECO:0000313" key="1">
    <source>
        <dbReference type="EMBL" id="RUT28310.1"/>
    </source>
</evidence>
<accession>A0A433X2P9</accession>
<protein>
    <submittedName>
        <fullName evidence="1">Uncharacterized protein</fullName>
    </submittedName>
</protein>
<reference evidence="1 2" key="1">
    <citation type="journal article" date="2016" name="Int. J. Syst. Evol. Microbiol.">
        <title>Arsenicitalea aurantiaca gen. nov., sp. nov., a new member of the family Hyphomicrobiaceae, isolated from high-arsenic sediment.</title>
        <authorList>
            <person name="Mu Y."/>
            <person name="Zhou L."/>
            <person name="Zeng X.C."/>
            <person name="Liu L."/>
            <person name="Pan Y."/>
            <person name="Chen X."/>
            <person name="Wang J."/>
            <person name="Li S."/>
            <person name="Li W.J."/>
            <person name="Wang Y."/>
        </authorList>
    </citation>
    <scope>NUCLEOTIDE SEQUENCE [LARGE SCALE GENOMIC DNA]</scope>
    <source>
        <strain evidence="1 2">42-50</strain>
    </source>
</reference>
<dbReference type="Proteomes" id="UP000281547">
    <property type="component" value="Unassembled WGS sequence"/>
</dbReference>
<dbReference type="AlphaFoldDB" id="A0A433X2P9"/>
<keyword evidence="2" id="KW-1185">Reference proteome</keyword>
<sequence length="89" mass="10209">MQTIVIEFGDVHAQVRKRERERTMELKRHKRVSDWPGDEAEGVGPRGNWRLRTSVGLCSAGEEIANVMSIRRTDTQAEFGLKYRPKVSP</sequence>
<dbReference type="RefSeq" id="WP_127189836.1">
    <property type="nucleotide sequence ID" value="NZ_RZNJ01000008.1"/>
</dbReference>
<evidence type="ECO:0000313" key="2">
    <source>
        <dbReference type="Proteomes" id="UP000281547"/>
    </source>
</evidence>
<name>A0A433X2P9_9HYPH</name>
<dbReference type="EMBL" id="RZNJ01000008">
    <property type="protein sequence ID" value="RUT28310.1"/>
    <property type="molecule type" value="Genomic_DNA"/>
</dbReference>
<gene>
    <name evidence="1" type="ORF">EMQ25_17125</name>
</gene>
<comment type="caution">
    <text evidence="1">The sequence shown here is derived from an EMBL/GenBank/DDBJ whole genome shotgun (WGS) entry which is preliminary data.</text>
</comment>
<organism evidence="1 2">
    <name type="scientific">Arsenicitalea aurantiaca</name>
    <dbReference type="NCBI Taxonomy" id="1783274"/>
    <lineage>
        <taxon>Bacteria</taxon>
        <taxon>Pseudomonadati</taxon>
        <taxon>Pseudomonadota</taxon>
        <taxon>Alphaproteobacteria</taxon>
        <taxon>Hyphomicrobiales</taxon>
        <taxon>Devosiaceae</taxon>
        <taxon>Arsenicitalea</taxon>
    </lineage>
</organism>